<protein>
    <submittedName>
        <fullName evidence="1">Uncharacterized protein</fullName>
    </submittedName>
</protein>
<comment type="caution">
    <text evidence="1">The sequence shown here is derived from an EMBL/GenBank/DDBJ whole genome shotgun (WGS) entry which is preliminary data.</text>
</comment>
<dbReference type="AlphaFoldDB" id="A0A9P7GLF6"/>
<reference evidence="1" key="2">
    <citation type="submission" date="2021-10" db="EMBL/GenBank/DDBJ databases">
        <title>Phylogenomics reveals ancestral predisposition of the termite-cultivated fungus Termitomyces towards a domesticated lifestyle.</title>
        <authorList>
            <person name="Auxier B."/>
            <person name="Grum-Grzhimaylo A."/>
            <person name="Cardenas M.E."/>
            <person name="Lodge J.D."/>
            <person name="Laessoe T."/>
            <person name="Pedersen O."/>
            <person name="Smith M.E."/>
            <person name="Kuyper T.W."/>
            <person name="Franco-Molano E.A."/>
            <person name="Baroni T.J."/>
            <person name="Aanen D.K."/>
        </authorList>
    </citation>
    <scope>NUCLEOTIDE SEQUENCE</scope>
    <source>
        <strain evidence="1">D49</strain>
    </source>
</reference>
<keyword evidence="2" id="KW-1185">Reference proteome</keyword>
<gene>
    <name evidence="1" type="ORF">H0H81_011362</name>
</gene>
<sequence>MEHEKLPSHSPLREDDVRSESAYAHRFGDWSSMQYLVKFGKDGSTRSQTFYNGDSVSTRMDAVREAIIYVRENWADYPSLMADLRAYIHELTAAGSESGTADTTPYLPTVLSSRRAWRSQPTSHHAFLPDDESEDLSVIRLYTSKVGYDQIFRVINQAFRTDELTEAEQRKRLRSAVFLVELLNIDLFNYTYREPQAQNFHGTVYRGVVFSDAQLEDFKNLAARPVAERFWAIPLAMMSASTDKNVALREFASVPPSNSGSATDETGPRHPFLWRIHVIGLHAEYLRIYHERFPTSVVSSICAVPIRQLSDFAGEDEVLLRGPFFQLIGIREEAVELEPGREQRIYVMELVMLNVNRDHPSTMQLGEEKGEQARKLFGCLVGMWRAEVCKQLAAMYGLEGDVEQYNEIHRGEYAKFMKIFQ</sequence>
<name>A0A9P7GLF6_9AGAR</name>
<accession>A0A9P7GLF6</accession>
<dbReference type="EMBL" id="JABCKI010000385">
    <property type="protein sequence ID" value="KAG5650688.1"/>
    <property type="molecule type" value="Genomic_DNA"/>
</dbReference>
<proteinExistence type="predicted"/>
<dbReference type="Gene3D" id="3.90.176.10">
    <property type="entry name" value="Toxin ADP-ribosyltransferase, Chain A, domain 1"/>
    <property type="match status" value="1"/>
</dbReference>
<reference evidence="1" key="1">
    <citation type="submission" date="2021-02" db="EMBL/GenBank/DDBJ databases">
        <authorList>
            <person name="Nieuwenhuis M."/>
            <person name="Van De Peppel L.J.J."/>
        </authorList>
    </citation>
    <scope>NUCLEOTIDE SEQUENCE</scope>
    <source>
        <strain evidence="1">D49</strain>
    </source>
</reference>
<evidence type="ECO:0000313" key="2">
    <source>
        <dbReference type="Proteomes" id="UP000717328"/>
    </source>
</evidence>
<organism evidence="1 2">
    <name type="scientific">Sphagnurus paluster</name>
    <dbReference type="NCBI Taxonomy" id="117069"/>
    <lineage>
        <taxon>Eukaryota</taxon>
        <taxon>Fungi</taxon>
        <taxon>Dikarya</taxon>
        <taxon>Basidiomycota</taxon>
        <taxon>Agaricomycotina</taxon>
        <taxon>Agaricomycetes</taxon>
        <taxon>Agaricomycetidae</taxon>
        <taxon>Agaricales</taxon>
        <taxon>Tricholomatineae</taxon>
        <taxon>Lyophyllaceae</taxon>
        <taxon>Sphagnurus</taxon>
    </lineage>
</organism>
<evidence type="ECO:0000313" key="1">
    <source>
        <dbReference type="EMBL" id="KAG5650688.1"/>
    </source>
</evidence>
<dbReference type="Proteomes" id="UP000717328">
    <property type="component" value="Unassembled WGS sequence"/>
</dbReference>
<dbReference type="OrthoDB" id="2890956at2759"/>